<gene>
    <name evidence="3" type="ordered locus">Ndas_3961</name>
</gene>
<dbReference type="eggNOG" id="ENOG5033CNM">
    <property type="taxonomic scope" value="Bacteria"/>
</dbReference>
<dbReference type="HOGENOM" id="CLU_1625353_0_0_11"/>
<keyword evidence="2" id="KW-0472">Membrane</keyword>
<accession>D7B6S1</accession>
<keyword evidence="2" id="KW-1133">Transmembrane helix</keyword>
<protein>
    <recommendedName>
        <fullName evidence="5">DUF3017 domain-containing protein</fullName>
    </recommendedName>
</protein>
<feature type="region of interest" description="Disordered" evidence="1">
    <location>
        <begin position="1"/>
        <end position="73"/>
    </location>
</feature>
<dbReference type="RefSeq" id="WP_013154965.1">
    <property type="nucleotide sequence ID" value="NC_014210.1"/>
</dbReference>
<evidence type="ECO:0000313" key="4">
    <source>
        <dbReference type="Proteomes" id="UP000002219"/>
    </source>
</evidence>
<keyword evidence="2" id="KW-0812">Transmembrane</keyword>
<dbReference type="Proteomes" id="UP000002219">
    <property type="component" value="Chromosome 1"/>
</dbReference>
<dbReference type="KEGG" id="nda:Ndas_3961"/>
<evidence type="ECO:0000256" key="2">
    <source>
        <dbReference type="SAM" id="Phobius"/>
    </source>
</evidence>
<feature type="transmembrane region" description="Helical" evidence="2">
    <location>
        <begin position="109"/>
        <end position="126"/>
    </location>
</feature>
<dbReference type="STRING" id="446468.Ndas_3961"/>
<reference evidence="3 4" key="1">
    <citation type="journal article" date="2010" name="Stand. Genomic Sci.">
        <title>Complete genome sequence of Nocardiopsis dassonvillei type strain (IMRU 509).</title>
        <authorList>
            <person name="Sun H."/>
            <person name="Lapidus A."/>
            <person name="Nolan M."/>
            <person name="Lucas S."/>
            <person name="Del Rio T.G."/>
            <person name="Tice H."/>
            <person name="Cheng J.F."/>
            <person name="Tapia R."/>
            <person name="Han C."/>
            <person name="Goodwin L."/>
            <person name="Pitluck S."/>
            <person name="Pagani I."/>
            <person name="Ivanova N."/>
            <person name="Mavromatis K."/>
            <person name="Mikhailova N."/>
            <person name="Pati A."/>
            <person name="Chen A."/>
            <person name="Palaniappan K."/>
            <person name="Land M."/>
            <person name="Hauser L."/>
            <person name="Chang Y.J."/>
            <person name="Jeffries C.D."/>
            <person name="Djao O.D."/>
            <person name="Rohde M."/>
            <person name="Sikorski J."/>
            <person name="Goker M."/>
            <person name="Woyke T."/>
            <person name="Bristow J."/>
            <person name="Eisen J.A."/>
            <person name="Markowitz V."/>
            <person name="Hugenholtz P."/>
            <person name="Kyrpides N.C."/>
            <person name="Klenk H.P."/>
        </authorList>
    </citation>
    <scope>NUCLEOTIDE SEQUENCE [LARGE SCALE GENOMIC DNA]</scope>
    <source>
        <strain evidence="4">ATCC 23218 / DSM 43111 / CIP 107115 / JCM 7437 / KCTC 9190 / NBRC 14626 / NCTC 10488 / NRRL B-5397 / IMRU 509</strain>
    </source>
</reference>
<dbReference type="EMBL" id="CP002040">
    <property type="protein sequence ID" value="ADH69358.1"/>
    <property type="molecule type" value="Genomic_DNA"/>
</dbReference>
<proteinExistence type="predicted"/>
<dbReference type="Pfam" id="PF11222">
    <property type="entry name" value="DUF3017"/>
    <property type="match status" value="1"/>
</dbReference>
<name>D7B6S1_NOCDD</name>
<dbReference type="InterPro" id="IPR021385">
    <property type="entry name" value="DUF3017"/>
</dbReference>
<feature type="transmembrane region" description="Helical" evidence="2">
    <location>
        <begin position="138"/>
        <end position="158"/>
    </location>
</feature>
<keyword evidence="4" id="KW-1185">Reference proteome</keyword>
<dbReference type="AlphaFoldDB" id="D7B6S1"/>
<evidence type="ECO:0000256" key="1">
    <source>
        <dbReference type="SAM" id="MobiDB-lite"/>
    </source>
</evidence>
<evidence type="ECO:0008006" key="5">
    <source>
        <dbReference type="Google" id="ProtNLM"/>
    </source>
</evidence>
<feature type="transmembrane region" description="Helical" evidence="2">
    <location>
        <begin position="84"/>
        <end position="103"/>
    </location>
</feature>
<feature type="compositionally biased region" description="Gly residues" evidence="1">
    <location>
        <begin position="36"/>
        <end position="51"/>
    </location>
</feature>
<organism evidence="3 4">
    <name type="scientific">Nocardiopsis dassonvillei (strain ATCC 23218 / DSM 43111 / CIP 107115 / JCM 7437 / KCTC 9190 / NBRC 14626 / NCTC 10488 / NRRL B-5397 / IMRU 509)</name>
    <name type="common">Actinomadura dassonvillei</name>
    <dbReference type="NCBI Taxonomy" id="446468"/>
    <lineage>
        <taxon>Bacteria</taxon>
        <taxon>Bacillati</taxon>
        <taxon>Actinomycetota</taxon>
        <taxon>Actinomycetes</taxon>
        <taxon>Streptosporangiales</taxon>
        <taxon>Nocardiopsidaceae</taxon>
        <taxon>Nocardiopsis</taxon>
    </lineage>
</organism>
<evidence type="ECO:0000313" key="3">
    <source>
        <dbReference type="EMBL" id="ADH69358.1"/>
    </source>
</evidence>
<dbReference type="GeneID" id="91486506"/>
<sequence length="163" mass="16685">MDKAGQADLADADEGAPGARAPGEAARDGRVPEGGAPDGGGPEVPEPGGGSARDSGADSGEVARGRTAGEEGPETPYWLSQVPYFLVMSALAAGIVVVAAAYFKRGPAIIAGALLLAATFRVLLPRDWVGMLAVRRRWIDLLTLTTLAVLLIVLAWVAPQLSA</sequence>
<feature type="compositionally biased region" description="Low complexity" evidence="1">
    <location>
        <begin position="15"/>
        <end position="24"/>
    </location>
</feature>